<keyword evidence="7" id="KW-1185">Reference proteome</keyword>
<name>A0A1M5SVF2_9CLOT</name>
<protein>
    <submittedName>
        <fullName evidence="6">Arylsulfatase A</fullName>
    </submittedName>
</protein>
<evidence type="ECO:0000313" key="6">
    <source>
        <dbReference type="EMBL" id="SHH42522.1"/>
    </source>
</evidence>
<comment type="similarity">
    <text evidence="1">Belongs to the sulfatase family.</text>
</comment>
<evidence type="ECO:0000256" key="2">
    <source>
        <dbReference type="ARBA" id="ARBA00022723"/>
    </source>
</evidence>
<dbReference type="PANTHER" id="PTHR42693:SF33">
    <property type="entry name" value="ARYLSULFATASE"/>
    <property type="match status" value="1"/>
</dbReference>
<feature type="domain" description="Sulfatase N-terminal" evidence="5">
    <location>
        <begin position="6"/>
        <end position="351"/>
    </location>
</feature>
<evidence type="ECO:0000256" key="1">
    <source>
        <dbReference type="ARBA" id="ARBA00008779"/>
    </source>
</evidence>
<keyword evidence="3" id="KW-0378">Hydrolase</keyword>
<gene>
    <name evidence="6" type="ORF">SAMN02745207_01058</name>
</gene>
<dbReference type="AlphaFoldDB" id="A0A1M5SVF2"/>
<dbReference type="InterPro" id="IPR017850">
    <property type="entry name" value="Alkaline_phosphatase_core_sf"/>
</dbReference>
<dbReference type="OrthoDB" id="279611at2"/>
<sequence>MKNKLNIVFILTDDQGAWAIGCAGKSEVKTPNIDRLAKTGLLFENFFCTSPVCSPARASILTGKLPSQHGVHDWIRCGNIEVSDLPDSMKAFLPYENESTAIGYLDNYECYTDVLNRNGYRCGFCGKWHLGDSRTPQKGFADWFTIGRGGCSYYEADIIEEDKIELCDEYITTKIADKAVDFIENRKGEENPFYLSVHFTAPHAPWGREEHPKEYFDLYDDCEFLCTPDLQVHPWQVNTCESGVGERRKELLKGYYAAITAMDHEVGRIIDKIEQCGLREDTLVIFTSDNGMNMGHHGIWGKGNGTFPQNMYDTCVKVPFIASLPGKIDENRIYEGLTSHYDIFPTLIDYLQLPYNISADFPGKSFAGVLGSDYSEFRENVVIYDEYGPVRMIRTKEYKYVHRYPDGPHEFYDLINDPDESMDLIDDKNFEELIDSCRKKLTEWFIQYVNPDLDGTKEAVMGRGQLNLAGGFAKGHNSFATDLKYSGRKGRV</sequence>
<evidence type="ECO:0000256" key="4">
    <source>
        <dbReference type="ARBA" id="ARBA00022837"/>
    </source>
</evidence>
<keyword evidence="2" id="KW-0479">Metal-binding</keyword>
<dbReference type="InterPro" id="IPR000917">
    <property type="entry name" value="Sulfatase_N"/>
</dbReference>
<evidence type="ECO:0000313" key="7">
    <source>
        <dbReference type="Proteomes" id="UP000184447"/>
    </source>
</evidence>
<dbReference type="PROSITE" id="PS00523">
    <property type="entry name" value="SULFATASE_1"/>
    <property type="match status" value="1"/>
</dbReference>
<dbReference type="Proteomes" id="UP000184447">
    <property type="component" value="Unassembled WGS sequence"/>
</dbReference>
<dbReference type="GO" id="GO:0046872">
    <property type="term" value="F:metal ion binding"/>
    <property type="evidence" value="ECO:0007669"/>
    <property type="project" value="UniProtKB-KW"/>
</dbReference>
<reference evidence="6 7" key="1">
    <citation type="submission" date="2016-11" db="EMBL/GenBank/DDBJ databases">
        <authorList>
            <person name="Jaros S."/>
            <person name="Januszkiewicz K."/>
            <person name="Wedrychowicz H."/>
        </authorList>
    </citation>
    <scope>NUCLEOTIDE SEQUENCE [LARGE SCALE GENOMIC DNA]</scope>
    <source>
        <strain evidence="6 7">DSM 8605</strain>
    </source>
</reference>
<keyword evidence="4" id="KW-0106">Calcium</keyword>
<dbReference type="CDD" id="cd16149">
    <property type="entry name" value="sulfatase_like"/>
    <property type="match status" value="1"/>
</dbReference>
<evidence type="ECO:0000259" key="5">
    <source>
        <dbReference type="Pfam" id="PF00884"/>
    </source>
</evidence>
<dbReference type="STRING" id="1121316.SAMN02745207_01058"/>
<dbReference type="EMBL" id="FQXM01000005">
    <property type="protein sequence ID" value="SHH42522.1"/>
    <property type="molecule type" value="Genomic_DNA"/>
</dbReference>
<accession>A0A1M5SVF2</accession>
<evidence type="ECO:0000256" key="3">
    <source>
        <dbReference type="ARBA" id="ARBA00022801"/>
    </source>
</evidence>
<dbReference type="Gene3D" id="3.40.720.10">
    <property type="entry name" value="Alkaline Phosphatase, subunit A"/>
    <property type="match status" value="1"/>
</dbReference>
<dbReference type="PANTHER" id="PTHR42693">
    <property type="entry name" value="ARYLSULFATASE FAMILY MEMBER"/>
    <property type="match status" value="1"/>
</dbReference>
<dbReference type="SUPFAM" id="SSF53649">
    <property type="entry name" value="Alkaline phosphatase-like"/>
    <property type="match status" value="1"/>
</dbReference>
<dbReference type="InterPro" id="IPR050738">
    <property type="entry name" value="Sulfatase"/>
</dbReference>
<dbReference type="Pfam" id="PF00884">
    <property type="entry name" value="Sulfatase"/>
    <property type="match status" value="1"/>
</dbReference>
<proteinExistence type="inferred from homology"/>
<dbReference type="GO" id="GO:0004065">
    <property type="term" value="F:arylsulfatase activity"/>
    <property type="evidence" value="ECO:0007669"/>
    <property type="project" value="TreeGrafter"/>
</dbReference>
<dbReference type="RefSeq" id="WP_073337395.1">
    <property type="nucleotide sequence ID" value="NZ_FQXM01000005.1"/>
</dbReference>
<organism evidence="6 7">
    <name type="scientific">Clostridium grantii DSM 8605</name>
    <dbReference type="NCBI Taxonomy" id="1121316"/>
    <lineage>
        <taxon>Bacteria</taxon>
        <taxon>Bacillati</taxon>
        <taxon>Bacillota</taxon>
        <taxon>Clostridia</taxon>
        <taxon>Eubacteriales</taxon>
        <taxon>Clostridiaceae</taxon>
        <taxon>Clostridium</taxon>
    </lineage>
</organism>
<dbReference type="InterPro" id="IPR024607">
    <property type="entry name" value="Sulfatase_CS"/>
</dbReference>